<feature type="domain" description="EngB-type G" evidence="11">
    <location>
        <begin position="24"/>
        <end position="195"/>
    </location>
</feature>
<evidence type="ECO:0000256" key="5">
    <source>
        <dbReference type="ARBA" id="ARBA00022741"/>
    </source>
</evidence>
<dbReference type="GO" id="GO:0000917">
    <property type="term" value="P:division septum assembly"/>
    <property type="evidence" value="ECO:0007669"/>
    <property type="project" value="UniProtKB-KW"/>
</dbReference>
<dbReference type="GO" id="GO:0046872">
    <property type="term" value="F:metal ion binding"/>
    <property type="evidence" value="ECO:0007669"/>
    <property type="project" value="UniProtKB-KW"/>
</dbReference>
<dbReference type="OrthoDB" id="9804921at2"/>
<evidence type="ECO:0000256" key="4">
    <source>
        <dbReference type="ARBA" id="ARBA00022723"/>
    </source>
</evidence>
<dbReference type="FunFam" id="3.40.50.300:FF:000098">
    <property type="entry name" value="Probable GTP-binding protein EngB"/>
    <property type="match status" value="1"/>
</dbReference>
<dbReference type="HAMAP" id="MF_00321">
    <property type="entry name" value="GTPase_EngB"/>
    <property type="match status" value="1"/>
</dbReference>
<dbReference type="InterPro" id="IPR027417">
    <property type="entry name" value="P-loop_NTPase"/>
</dbReference>
<proteinExistence type="inferred from homology"/>
<dbReference type="PANTHER" id="PTHR11649">
    <property type="entry name" value="MSS1/TRME-RELATED GTP-BINDING PROTEIN"/>
    <property type="match status" value="1"/>
</dbReference>
<dbReference type="EMBL" id="SMDR01000001">
    <property type="protein sequence ID" value="TNJ35741.1"/>
    <property type="molecule type" value="Genomic_DNA"/>
</dbReference>
<dbReference type="NCBIfam" id="TIGR03598">
    <property type="entry name" value="GTPase_YsxC"/>
    <property type="match status" value="1"/>
</dbReference>
<dbReference type="AlphaFoldDB" id="A0A5C4RYL8"/>
<dbReference type="RefSeq" id="WP_139447498.1">
    <property type="nucleotide sequence ID" value="NZ_SMDR01000001.1"/>
</dbReference>
<dbReference type="InterPro" id="IPR019987">
    <property type="entry name" value="GTP-bd_ribosome_bio_YsxC"/>
</dbReference>
<comment type="function">
    <text evidence="10">Necessary for normal cell division and for the maintenance of normal septation.</text>
</comment>
<dbReference type="Proteomes" id="UP000305760">
    <property type="component" value="Unassembled WGS sequence"/>
</dbReference>
<keyword evidence="3 10" id="KW-0132">Cell division</keyword>
<keyword evidence="6" id="KW-0460">Magnesium</keyword>
<comment type="cofactor">
    <cofactor evidence="1">
        <name>Mg(2+)</name>
        <dbReference type="ChEBI" id="CHEBI:18420"/>
    </cofactor>
</comment>
<keyword evidence="7 10" id="KW-0342">GTP-binding</keyword>
<dbReference type="GO" id="GO:0005525">
    <property type="term" value="F:GTP binding"/>
    <property type="evidence" value="ECO:0007669"/>
    <property type="project" value="UniProtKB-UniRule"/>
</dbReference>
<evidence type="ECO:0000313" key="12">
    <source>
        <dbReference type="EMBL" id="TNJ35741.1"/>
    </source>
</evidence>
<evidence type="ECO:0000256" key="1">
    <source>
        <dbReference type="ARBA" id="ARBA00001946"/>
    </source>
</evidence>
<keyword evidence="4" id="KW-0479">Metal-binding</keyword>
<keyword evidence="8 10" id="KW-0717">Septation</keyword>
<evidence type="ECO:0000256" key="3">
    <source>
        <dbReference type="ARBA" id="ARBA00022618"/>
    </source>
</evidence>
<dbReference type="InterPro" id="IPR006073">
    <property type="entry name" value="GTP-bd"/>
</dbReference>
<gene>
    <name evidence="10" type="primary">engB</name>
    <name evidence="12" type="ORF">E1B00_08350</name>
</gene>
<evidence type="ECO:0000256" key="6">
    <source>
        <dbReference type="ARBA" id="ARBA00022842"/>
    </source>
</evidence>
<comment type="caution">
    <text evidence="12">The sequence shown here is derived from an EMBL/GenBank/DDBJ whole genome shotgun (WGS) entry which is preliminary data.</text>
</comment>
<dbReference type="InterPro" id="IPR030393">
    <property type="entry name" value="G_ENGB_dom"/>
</dbReference>
<dbReference type="Pfam" id="PF01926">
    <property type="entry name" value="MMR_HSR1"/>
    <property type="match status" value="1"/>
</dbReference>
<evidence type="ECO:0000313" key="13">
    <source>
        <dbReference type="Proteomes" id="UP000305760"/>
    </source>
</evidence>
<evidence type="ECO:0000256" key="10">
    <source>
        <dbReference type="HAMAP-Rule" id="MF_00321"/>
    </source>
</evidence>
<dbReference type="Gene3D" id="3.40.50.300">
    <property type="entry name" value="P-loop containing nucleotide triphosphate hydrolases"/>
    <property type="match status" value="1"/>
</dbReference>
<accession>A0A5C4RYL8</accession>
<keyword evidence="13" id="KW-1185">Reference proteome</keyword>
<dbReference type="PANTHER" id="PTHR11649:SF13">
    <property type="entry name" value="ENGB-TYPE G DOMAIN-CONTAINING PROTEIN"/>
    <property type="match status" value="1"/>
</dbReference>
<keyword evidence="9 10" id="KW-0131">Cell cycle</keyword>
<dbReference type="PROSITE" id="PS51706">
    <property type="entry name" value="G_ENGB"/>
    <property type="match status" value="1"/>
</dbReference>
<evidence type="ECO:0000256" key="8">
    <source>
        <dbReference type="ARBA" id="ARBA00023210"/>
    </source>
</evidence>
<sequence length="195" mass="21803">MSNPLARAKYTFSAHALKQLPADTCREVAFAGRSNAGKSSALNAMTNQHGLARVSKTPGRTQALNYFEVAPDRHLVDLPGYGYAKVPEEMRERWKQVINTYFHTRESLVGLVVVMDIRHPLREYDLQMLDYAVERGLPAHCLLTKADKLGRGEQGNTLLKVRRELGERASVQVFSADAKLGVDEARGVVARWLQL</sequence>
<protein>
    <recommendedName>
        <fullName evidence="10">Probable GTP-binding protein EngB</fullName>
    </recommendedName>
</protein>
<keyword evidence="5 10" id="KW-0547">Nucleotide-binding</keyword>
<name>A0A5C4RYL8_9GAMM</name>
<evidence type="ECO:0000256" key="2">
    <source>
        <dbReference type="ARBA" id="ARBA00009638"/>
    </source>
</evidence>
<evidence type="ECO:0000259" key="11">
    <source>
        <dbReference type="PROSITE" id="PS51706"/>
    </source>
</evidence>
<comment type="similarity">
    <text evidence="2 10">Belongs to the TRAFAC class TrmE-Era-EngA-EngB-Septin-like GTPase superfamily. EngB GTPase family.</text>
</comment>
<evidence type="ECO:0000256" key="9">
    <source>
        <dbReference type="ARBA" id="ARBA00023306"/>
    </source>
</evidence>
<evidence type="ECO:0000256" key="7">
    <source>
        <dbReference type="ARBA" id="ARBA00023134"/>
    </source>
</evidence>
<reference evidence="12 13" key="1">
    <citation type="submission" date="2019-03" db="EMBL/GenBank/DDBJ databases">
        <title>Arenimonas daejeonensis sp. nov., isolated from compost.</title>
        <authorList>
            <person name="Jeon C.O."/>
        </authorList>
    </citation>
    <scope>NUCLEOTIDE SEQUENCE [LARGE SCALE GENOMIC DNA]</scope>
    <source>
        <strain evidence="12 13">R29</strain>
    </source>
</reference>
<dbReference type="GO" id="GO:0005829">
    <property type="term" value="C:cytosol"/>
    <property type="evidence" value="ECO:0007669"/>
    <property type="project" value="TreeGrafter"/>
</dbReference>
<dbReference type="CDD" id="cd01876">
    <property type="entry name" value="YihA_EngB"/>
    <property type="match status" value="1"/>
</dbReference>
<organism evidence="12 13">
    <name type="scientific">Arenimonas terrae</name>
    <dbReference type="NCBI Taxonomy" id="2546226"/>
    <lineage>
        <taxon>Bacteria</taxon>
        <taxon>Pseudomonadati</taxon>
        <taxon>Pseudomonadota</taxon>
        <taxon>Gammaproteobacteria</taxon>
        <taxon>Lysobacterales</taxon>
        <taxon>Lysobacteraceae</taxon>
        <taxon>Arenimonas</taxon>
    </lineage>
</organism>
<dbReference type="SUPFAM" id="SSF52540">
    <property type="entry name" value="P-loop containing nucleoside triphosphate hydrolases"/>
    <property type="match status" value="1"/>
</dbReference>